<dbReference type="EMBL" id="KN835499">
    <property type="protein sequence ID" value="KIK36782.1"/>
    <property type="molecule type" value="Genomic_DNA"/>
</dbReference>
<accession>A0A0D0AR61</accession>
<reference evidence="2" key="2">
    <citation type="submission" date="2015-01" db="EMBL/GenBank/DDBJ databases">
        <title>Evolutionary Origins and Diversification of the Mycorrhizal Mutualists.</title>
        <authorList>
            <consortium name="DOE Joint Genome Institute"/>
            <consortium name="Mycorrhizal Genomics Consortium"/>
            <person name="Kohler A."/>
            <person name="Kuo A."/>
            <person name="Nagy L.G."/>
            <person name="Floudas D."/>
            <person name="Copeland A."/>
            <person name="Barry K.W."/>
            <person name="Cichocki N."/>
            <person name="Veneault-Fourrey C."/>
            <person name="LaButti K."/>
            <person name="Lindquist E.A."/>
            <person name="Lipzen A."/>
            <person name="Lundell T."/>
            <person name="Morin E."/>
            <person name="Murat C."/>
            <person name="Riley R."/>
            <person name="Ohm R."/>
            <person name="Sun H."/>
            <person name="Tunlid A."/>
            <person name="Henrissat B."/>
            <person name="Grigoriev I.V."/>
            <person name="Hibbett D.S."/>
            <person name="Martin F."/>
        </authorList>
    </citation>
    <scope>NUCLEOTIDE SEQUENCE [LARGE SCALE GENOMIC DNA]</scope>
    <source>
        <strain evidence="2">UH-Slu-Lm8-n1</strain>
    </source>
</reference>
<evidence type="ECO:0000313" key="2">
    <source>
        <dbReference type="Proteomes" id="UP000054485"/>
    </source>
</evidence>
<proteinExistence type="predicted"/>
<evidence type="ECO:0000313" key="1">
    <source>
        <dbReference type="EMBL" id="KIK36782.1"/>
    </source>
</evidence>
<name>A0A0D0AR61_9AGAM</name>
<keyword evidence="2" id="KW-1185">Reference proteome</keyword>
<dbReference type="HOGENOM" id="CLU_3088867_0_0_1"/>
<organism evidence="1 2">
    <name type="scientific">Suillus luteus UH-Slu-Lm8-n1</name>
    <dbReference type="NCBI Taxonomy" id="930992"/>
    <lineage>
        <taxon>Eukaryota</taxon>
        <taxon>Fungi</taxon>
        <taxon>Dikarya</taxon>
        <taxon>Basidiomycota</taxon>
        <taxon>Agaricomycotina</taxon>
        <taxon>Agaricomycetes</taxon>
        <taxon>Agaricomycetidae</taxon>
        <taxon>Boletales</taxon>
        <taxon>Suillineae</taxon>
        <taxon>Suillaceae</taxon>
        <taxon>Suillus</taxon>
    </lineage>
</organism>
<reference evidence="1 2" key="1">
    <citation type="submission" date="2014-04" db="EMBL/GenBank/DDBJ databases">
        <authorList>
            <consortium name="DOE Joint Genome Institute"/>
            <person name="Kuo A."/>
            <person name="Ruytinx J."/>
            <person name="Rineau F."/>
            <person name="Colpaert J."/>
            <person name="Kohler A."/>
            <person name="Nagy L.G."/>
            <person name="Floudas D."/>
            <person name="Copeland A."/>
            <person name="Barry K.W."/>
            <person name="Cichocki N."/>
            <person name="Veneault-Fourrey C."/>
            <person name="LaButti K."/>
            <person name="Lindquist E.A."/>
            <person name="Lipzen A."/>
            <person name="Lundell T."/>
            <person name="Morin E."/>
            <person name="Murat C."/>
            <person name="Sun H."/>
            <person name="Tunlid A."/>
            <person name="Henrissat B."/>
            <person name="Grigoriev I.V."/>
            <person name="Hibbett D.S."/>
            <person name="Martin F."/>
            <person name="Nordberg H.P."/>
            <person name="Cantor M.N."/>
            <person name="Hua S.X."/>
        </authorList>
    </citation>
    <scope>NUCLEOTIDE SEQUENCE [LARGE SCALE GENOMIC DNA]</scope>
    <source>
        <strain evidence="1 2">UH-Slu-Lm8-n1</strain>
    </source>
</reference>
<sequence length="52" mass="6324">MSFRSQFTRGHHANFLRQPPSIYPMTTATKFRVHPLFFPSYFHTRSFKLLHR</sequence>
<gene>
    <name evidence="1" type="ORF">CY34DRAFT_811004</name>
</gene>
<dbReference type="AlphaFoldDB" id="A0A0D0AR61"/>
<protein>
    <submittedName>
        <fullName evidence="1">Uncharacterized protein</fullName>
    </submittedName>
</protein>
<dbReference type="Proteomes" id="UP000054485">
    <property type="component" value="Unassembled WGS sequence"/>
</dbReference>
<dbReference type="InParanoid" id="A0A0D0AR61"/>